<proteinExistence type="predicted"/>
<accession>A0ABV6HVL4</accession>
<sequence>MNSIISDIKDILVETIKERPTQTLITILILGGCLILKEMEENNS</sequence>
<protein>
    <submittedName>
        <fullName evidence="1">Uncharacterized protein</fullName>
    </submittedName>
</protein>
<comment type="caution">
    <text evidence="1">The sequence shown here is derived from an EMBL/GenBank/DDBJ whole genome shotgun (WGS) entry which is preliminary data.</text>
</comment>
<evidence type="ECO:0000313" key="2">
    <source>
        <dbReference type="Proteomes" id="UP001589769"/>
    </source>
</evidence>
<gene>
    <name evidence="1" type="ORF">ACFFHT_04285</name>
</gene>
<keyword evidence="2" id="KW-1185">Reference proteome</keyword>
<dbReference type="RefSeq" id="WP_382373792.1">
    <property type="nucleotide sequence ID" value="NZ_JBHLWA010000017.1"/>
</dbReference>
<dbReference type="EMBL" id="JBHLWA010000017">
    <property type="protein sequence ID" value="MFC0322781.1"/>
    <property type="molecule type" value="Genomic_DNA"/>
</dbReference>
<dbReference type="Proteomes" id="UP001589769">
    <property type="component" value="Unassembled WGS sequence"/>
</dbReference>
<organism evidence="1 2">
    <name type="scientific">Gallibacterium melopsittaci</name>
    <dbReference type="NCBI Taxonomy" id="516063"/>
    <lineage>
        <taxon>Bacteria</taxon>
        <taxon>Pseudomonadati</taxon>
        <taxon>Pseudomonadota</taxon>
        <taxon>Gammaproteobacteria</taxon>
        <taxon>Pasteurellales</taxon>
        <taxon>Pasteurellaceae</taxon>
        <taxon>Gallibacterium</taxon>
    </lineage>
</organism>
<name>A0ABV6HVL4_9PAST</name>
<reference evidence="1 2" key="1">
    <citation type="submission" date="2024-09" db="EMBL/GenBank/DDBJ databases">
        <authorList>
            <person name="Sun Q."/>
            <person name="Mori K."/>
        </authorList>
    </citation>
    <scope>NUCLEOTIDE SEQUENCE [LARGE SCALE GENOMIC DNA]</scope>
    <source>
        <strain evidence="1 2">CCM 7538</strain>
    </source>
</reference>
<evidence type="ECO:0000313" key="1">
    <source>
        <dbReference type="EMBL" id="MFC0322781.1"/>
    </source>
</evidence>